<keyword evidence="2 5" id="KW-0413">Isomerase</keyword>
<evidence type="ECO:0000256" key="3">
    <source>
        <dbReference type="SAM" id="SignalP"/>
    </source>
</evidence>
<evidence type="ECO:0000256" key="2">
    <source>
        <dbReference type="PROSITE-ProRule" id="PRU00278"/>
    </source>
</evidence>
<dbReference type="PROSITE" id="PS50198">
    <property type="entry name" value="PPIC_PPIASE_2"/>
    <property type="match status" value="2"/>
</dbReference>
<dbReference type="SUPFAM" id="SSF54534">
    <property type="entry name" value="FKBP-like"/>
    <property type="match status" value="2"/>
</dbReference>
<evidence type="ECO:0000313" key="5">
    <source>
        <dbReference type="EMBL" id="EGJ70418.1"/>
    </source>
</evidence>
<keyword evidence="1 3" id="KW-0732">Signal</keyword>
<dbReference type="PANTHER" id="PTHR47637:SF1">
    <property type="entry name" value="CHAPERONE SURA"/>
    <property type="match status" value="1"/>
</dbReference>
<dbReference type="AlphaFoldDB" id="F3ZPX6"/>
<dbReference type="InterPro" id="IPR046357">
    <property type="entry name" value="PPIase_dom_sf"/>
</dbReference>
<dbReference type="eggNOG" id="COG0760">
    <property type="taxonomic scope" value="Bacteria"/>
</dbReference>
<dbReference type="InterPro" id="IPR000297">
    <property type="entry name" value="PPIase_PpiC"/>
</dbReference>
<keyword evidence="2" id="KW-0697">Rotamase</keyword>
<dbReference type="SUPFAM" id="SSF109998">
    <property type="entry name" value="Triger factor/SurA peptide-binding domain-like"/>
    <property type="match status" value="1"/>
</dbReference>
<dbReference type="Pfam" id="PF00639">
    <property type="entry name" value="Rotamase"/>
    <property type="match status" value="2"/>
</dbReference>
<evidence type="ECO:0000256" key="1">
    <source>
        <dbReference type="ARBA" id="ARBA00022729"/>
    </source>
</evidence>
<dbReference type="HOGENOM" id="CLU_034646_13_0_10"/>
<name>F3ZPX6_9BACE</name>
<feature type="domain" description="PpiC" evidence="4">
    <location>
        <begin position="288"/>
        <end position="383"/>
    </location>
</feature>
<dbReference type="InterPro" id="IPR027304">
    <property type="entry name" value="Trigger_fact/SurA_dom_sf"/>
</dbReference>
<evidence type="ECO:0000259" key="4">
    <source>
        <dbReference type="PROSITE" id="PS50198"/>
    </source>
</evidence>
<dbReference type="GO" id="GO:0003755">
    <property type="term" value="F:peptidyl-prolyl cis-trans isomerase activity"/>
    <property type="evidence" value="ECO:0007669"/>
    <property type="project" value="UniProtKB-KW"/>
</dbReference>
<dbReference type="InterPro" id="IPR023058">
    <property type="entry name" value="PPIase_PpiC_CS"/>
</dbReference>
<dbReference type="InterPro" id="IPR050280">
    <property type="entry name" value="OMP_Chaperone_SurA"/>
</dbReference>
<feature type="domain" description="PpiC" evidence="4">
    <location>
        <begin position="183"/>
        <end position="285"/>
    </location>
</feature>
<feature type="chain" id="PRO_5007914053" evidence="3">
    <location>
        <begin position="34"/>
        <end position="462"/>
    </location>
</feature>
<dbReference type="PROSITE" id="PS01096">
    <property type="entry name" value="PPIC_PPIASE_1"/>
    <property type="match status" value="1"/>
</dbReference>
<sequence>MKNKNKMRNKLAIYLRSAVLLCCLMALPKSVFAQNNVIDEVIWVVGDEIILKSDVESLRLQYLIDGKKIDGNPYCVIPEQIAIQKLFLNQAKLDSIEVSESAIIRQVDMYMAEYLKMFNSKEKMEEVMNKTTSQIRRDLRNSLREGETVKMVQDKLVGDIAVTPAEVRRFFQDLPQDSIPYIPTKVEVQIITQLPRVSLAEVDDVKKRLREYTDQVNSGEMPFSTLARLYSEDLGSAMKGGEIGFMGRGMLAPEYANVAFNMQEPGKVSKIVETEFGYHIIQLVEKRGDRVNTRHILLKPKVSDEDLTKSTNKLDSLANDIRDEKFSFGEAALYLSDNKETRNNSGLMPNPYDGTSRFEMQALPPEIAKVIEKLNVGDVSNALTMIDDKGREVCAIVRLKDRIQGHKATITEDYQNLRDLVIAEKREAILHNWIVKKQKETYVRINDGWRECEFEYPGWIKD</sequence>
<dbReference type="EMBL" id="CM001167">
    <property type="protein sequence ID" value="EGJ70418.1"/>
    <property type="molecule type" value="Genomic_DNA"/>
</dbReference>
<evidence type="ECO:0000313" key="6">
    <source>
        <dbReference type="Proteomes" id="UP000018439"/>
    </source>
</evidence>
<keyword evidence="6" id="KW-1185">Reference proteome</keyword>
<organism evidence="5 6">
    <name type="scientific">Bacteroides coprosuis DSM 18011</name>
    <dbReference type="NCBI Taxonomy" id="679937"/>
    <lineage>
        <taxon>Bacteria</taxon>
        <taxon>Pseudomonadati</taxon>
        <taxon>Bacteroidota</taxon>
        <taxon>Bacteroidia</taxon>
        <taxon>Bacteroidales</taxon>
        <taxon>Bacteroidaceae</taxon>
        <taxon>Bacteroides</taxon>
    </lineage>
</organism>
<dbReference type="STRING" id="679937.Bcop_0199"/>
<dbReference type="PANTHER" id="PTHR47637">
    <property type="entry name" value="CHAPERONE SURA"/>
    <property type="match status" value="1"/>
</dbReference>
<protein>
    <submittedName>
        <fullName evidence="5">PpiC-type peptidyl-prolyl cis-trans isomerase</fullName>
    </submittedName>
</protein>
<accession>F3ZPX6</accession>
<dbReference type="Gene3D" id="3.10.50.40">
    <property type="match status" value="2"/>
</dbReference>
<reference evidence="5 6" key="1">
    <citation type="journal article" date="2011" name="Stand. Genomic Sci.">
        <title>Non-contiguous finished genome sequence of Bacteroides coprosuis type strain (PC139).</title>
        <authorList>
            <person name="Land M."/>
            <person name="Held B."/>
            <person name="Gronow S."/>
            <person name="Abt B."/>
            <person name="Lucas S."/>
            <person name="Del Rio T.G."/>
            <person name="Nolan M."/>
            <person name="Tice H."/>
            <person name="Cheng J.F."/>
            <person name="Pitluck S."/>
            <person name="Liolios K."/>
            <person name="Pagani I."/>
            <person name="Ivanova N."/>
            <person name="Mavromatis K."/>
            <person name="Mikhailova N."/>
            <person name="Pati A."/>
            <person name="Tapia R."/>
            <person name="Han C."/>
            <person name="Goodwin L."/>
            <person name="Chen A."/>
            <person name="Palaniappan K."/>
            <person name="Hauser L."/>
            <person name="Brambilla E.M."/>
            <person name="Rohde M."/>
            <person name="Goker M."/>
            <person name="Detter J.C."/>
            <person name="Woyke T."/>
            <person name="Bristow J."/>
            <person name="Eisen J.A."/>
            <person name="Markowitz V."/>
            <person name="Hugenholtz P."/>
            <person name="Kyrpides N.C."/>
            <person name="Klenk H.P."/>
            <person name="Lapidus A."/>
        </authorList>
    </citation>
    <scope>NUCLEOTIDE SEQUENCE</scope>
    <source>
        <strain evidence="5 6">DSM 18011</strain>
    </source>
</reference>
<dbReference type="Proteomes" id="UP000018439">
    <property type="component" value="Chromosome"/>
</dbReference>
<feature type="signal peptide" evidence="3">
    <location>
        <begin position="1"/>
        <end position="33"/>
    </location>
</feature>
<proteinExistence type="predicted"/>
<gene>
    <name evidence="5" type="ORF">Bcop_0199</name>
</gene>
<dbReference type="OrthoDB" id="14196at2"/>